<dbReference type="Pfam" id="PF00534">
    <property type="entry name" value="Glycos_transf_1"/>
    <property type="match status" value="1"/>
</dbReference>
<dbReference type="STRING" id="329726.AM1_5300"/>
<reference evidence="2 3" key="1">
    <citation type="journal article" date="2008" name="Proc. Natl. Acad. Sci. U.S.A.">
        <title>Niche adaptation and genome expansion in the chlorophyll d-producing cyanobacterium Acaryochloris marina.</title>
        <authorList>
            <person name="Swingley W.D."/>
            <person name="Chen M."/>
            <person name="Cheung P.C."/>
            <person name="Conrad A.L."/>
            <person name="Dejesa L.C."/>
            <person name="Hao J."/>
            <person name="Honchak B.M."/>
            <person name="Karbach L.E."/>
            <person name="Kurdoglu A."/>
            <person name="Lahiri S."/>
            <person name="Mastrian S.D."/>
            <person name="Miyashita H."/>
            <person name="Page L."/>
            <person name="Ramakrishna P."/>
            <person name="Satoh S."/>
            <person name="Sattley W.M."/>
            <person name="Shimada Y."/>
            <person name="Taylor H.L."/>
            <person name="Tomo T."/>
            <person name="Tsuchiya T."/>
            <person name="Wang Z.T."/>
            <person name="Raymond J."/>
            <person name="Mimuro M."/>
            <person name="Blankenship R.E."/>
            <person name="Touchman J.W."/>
        </authorList>
    </citation>
    <scope>NUCLEOTIDE SEQUENCE [LARGE SCALE GENOMIC DNA]</scope>
    <source>
        <strain evidence="3">MBIC 11017</strain>
    </source>
</reference>
<dbReference type="HOGENOM" id="CLU_042257_2_0_3"/>
<dbReference type="InterPro" id="IPR001296">
    <property type="entry name" value="Glyco_trans_1"/>
</dbReference>
<dbReference type="EMBL" id="CP000828">
    <property type="protein sequence ID" value="ABW30258.1"/>
    <property type="molecule type" value="Genomic_DNA"/>
</dbReference>
<organism evidence="2 3">
    <name type="scientific">Acaryochloris marina (strain MBIC 11017)</name>
    <dbReference type="NCBI Taxonomy" id="329726"/>
    <lineage>
        <taxon>Bacteria</taxon>
        <taxon>Bacillati</taxon>
        <taxon>Cyanobacteriota</taxon>
        <taxon>Cyanophyceae</taxon>
        <taxon>Acaryochloridales</taxon>
        <taxon>Acaryochloridaceae</taxon>
        <taxon>Acaryochloris</taxon>
    </lineage>
</organism>
<evidence type="ECO:0000259" key="1">
    <source>
        <dbReference type="Pfam" id="PF00534"/>
    </source>
</evidence>
<dbReference type="Proteomes" id="UP000000268">
    <property type="component" value="Chromosome"/>
</dbReference>
<dbReference type="Gene3D" id="3.40.50.2000">
    <property type="entry name" value="Glycogen Phosphorylase B"/>
    <property type="match status" value="1"/>
</dbReference>
<keyword evidence="2" id="KW-0808">Transferase</keyword>
<feature type="domain" description="Glycosyl transferase family 1" evidence="1">
    <location>
        <begin position="75"/>
        <end position="216"/>
    </location>
</feature>
<proteinExistence type="predicted"/>
<keyword evidence="3" id="KW-1185">Reference proteome</keyword>
<name>B0CAQ7_ACAM1</name>
<dbReference type="AlphaFoldDB" id="B0CAQ7"/>
<dbReference type="PANTHER" id="PTHR45947:SF3">
    <property type="entry name" value="SULFOQUINOVOSYL TRANSFERASE SQD2"/>
    <property type="match status" value="1"/>
</dbReference>
<sequence>MPRHGGLERVIHVLTDGLVQQGHQVSNPSLFAPCPQLPVINISEAQKQTMLHLNYSDTIHNTLDLSRYPFAAECQTPPYIAFIGRMAPETGPQFAIAIALHAGLPLKMAGKIHPSEQEFFDHQIKPHIDGQRIQYLGDVNHAQKADLLAKAAVTVFPIIWDKPFGLVMLESMACGTPVIGMNCGVIPEVIADGKSGFICSTINEFVKKISAALQLNRADCRHHVETLFHPTLMVSQYEQAIGLVLSSQNNLHTFQRHQS</sequence>
<dbReference type="SUPFAM" id="SSF53756">
    <property type="entry name" value="UDP-Glycosyltransferase/glycogen phosphorylase"/>
    <property type="match status" value="1"/>
</dbReference>
<dbReference type="PANTHER" id="PTHR45947">
    <property type="entry name" value="SULFOQUINOVOSYL TRANSFERASE SQD2"/>
    <property type="match status" value="1"/>
</dbReference>
<dbReference type="GO" id="GO:0016757">
    <property type="term" value="F:glycosyltransferase activity"/>
    <property type="evidence" value="ECO:0007669"/>
    <property type="project" value="InterPro"/>
</dbReference>
<protein>
    <submittedName>
        <fullName evidence="2">Glycosyl transferase, group 1 family protein</fullName>
    </submittedName>
</protein>
<dbReference type="CAZy" id="GT4">
    <property type="family name" value="Glycosyltransferase Family 4"/>
</dbReference>
<evidence type="ECO:0000313" key="3">
    <source>
        <dbReference type="Proteomes" id="UP000000268"/>
    </source>
</evidence>
<dbReference type="InterPro" id="IPR050194">
    <property type="entry name" value="Glycosyltransferase_grp1"/>
</dbReference>
<accession>B0CAQ7</accession>
<dbReference type="KEGG" id="amr:AM1_5300"/>
<dbReference type="eggNOG" id="COG0438">
    <property type="taxonomic scope" value="Bacteria"/>
</dbReference>
<evidence type="ECO:0000313" key="2">
    <source>
        <dbReference type="EMBL" id="ABW30258.1"/>
    </source>
</evidence>
<gene>
    <name evidence="2" type="ordered locus">AM1_5300</name>
</gene>